<dbReference type="EMBL" id="JADNRY010000261">
    <property type="protein sequence ID" value="KAF9060084.1"/>
    <property type="molecule type" value="Genomic_DNA"/>
</dbReference>
<dbReference type="Proteomes" id="UP000772434">
    <property type="component" value="Unassembled WGS sequence"/>
</dbReference>
<keyword evidence="1" id="KW-0175">Coiled coil</keyword>
<name>A0A9P5PB18_9AGAR</name>
<evidence type="ECO:0000313" key="3">
    <source>
        <dbReference type="EMBL" id="KAF9061393.1"/>
    </source>
</evidence>
<evidence type="ECO:0000313" key="2">
    <source>
        <dbReference type="EMBL" id="KAF9060084.1"/>
    </source>
</evidence>
<sequence>MLSNVESDASEGMVSTIVDSPQSASVTLVDVLTDDDEVERVISRDAEIEVLEVQVEERRKRLLELVEHRIERECLMDVYKELANLFDEAMLELEKKKQSQIQQKALVDLLRKQLEEKVEKCEFLQSEVVRLEGRNGILEAENDRLNVLLR</sequence>
<evidence type="ECO:0000313" key="4">
    <source>
        <dbReference type="Proteomes" id="UP000772434"/>
    </source>
</evidence>
<comment type="caution">
    <text evidence="2">The sequence shown here is derived from an EMBL/GenBank/DDBJ whole genome shotgun (WGS) entry which is preliminary data.</text>
</comment>
<keyword evidence="4" id="KW-1185">Reference proteome</keyword>
<gene>
    <name evidence="3" type="ORF">BDP27DRAFT_1369724</name>
    <name evidence="2" type="ORF">BDP27DRAFT_1430494</name>
</gene>
<feature type="coiled-coil region" evidence="1">
    <location>
        <begin position="79"/>
        <end position="141"/>
    </location>
</feature>
<dbReference type="AlphaFoldDB" id="A0A9P5PB18"/>
<evidence type="ECO:0000256" key="1">
    <source>
        <dbReference type="SAM" id="Coils"/>
    </source>
</evidence>
<organism evidence="2 4">
    <name type="scientific">Rhodocollybia butyracea</name>
    <dbReference type="NCBI Taxonomy" id="206335"/>
    <lineage>
        <taxon>Eukaryota</taxon>
        <taxon>Fungi</taxon>
        <taxon>Dikarya</taxon>
        <taxon>Basidiomycota</taxon>
        <taxon>Agaricomycotina</taxon>
        <taxon>Agaricomycetes</taxon>
        <taxon>Agaricomycetidae</taxon>
        <taxon>Agaricales</taxon>
        <taxon>Marasmiineae</taxon>
        <taxon>Omphalotaceae</taxon>
        <taxon>Rhodocollybia</taxon>
    </lineage>
</organism>
<accession>A0A9P5PB18</accession>
<reference evidence="2" key="1">
    <citation type="submission" date="2020-11" db="EMBL/GenBank/DDBJ databases">
        <authorList>
            <consortium name="DOE Joint Genome Institute"/>
            <person name="Ahrendt S."/>
            <person name="Riley R."/>
            <person name="Andreopoulos W."/>
            <person name="Labutti K."/>
            <person name="Pangilinan J."/>
            <person name="Ruiz-Duenas F.J."/>
            <person name="Barrasa J.M."/>
            <person name="Sanchez-Garcia M."/>
            <person name="Camarero S."/>
            <person name="Miyauchi S."/>
            <person name="Serrano A."/>
            <person name="Linde D."/>
            <person name="Babiker R."/>
            <person name="Drula E."/>
            <person name="Ayuso-Fernandez I."/>
            <person name="Pacheco R."/>
            <person name="Padilla G."/>
            <person name="Ferreira P."/>
            <person name="Barriuso J."/>
            <person name="Kellner H."/>
            <person name="Castanera R."/>
            <person name="Alfaro M."/>
            <person name="Ramirez L."/>
            <person name="Pisabarro A.G."/>
            <person name="Kuo A."/>
            <person name="Tritt A."/>
            <person name="Lipzen A."/>
            <person name="He G."/>
            <person name="Yan M."/>
            <person name="Ng V."/>
            <person name="Cullen D."/>
            <person name="Martin F."/>
            <person name="Rosso M.-N."/>
            <person name="Henrissat B."/>
            <person name="Hibbett D."/>
            <person name="Martinez A.T."/>
            <person name="Grigoriev I.V."/>
        </authorList>
    </citation>
    <scope>NUCLEOTIDE SEQUENCE</scope>
    <source>
        <strain evidence="2">AH 40177</strain>
    </source>
</reference>
<dbReference type="EMBL" id="JADNRY010000204">
    <property type="protein sequence ID" value="KAF9061393.1"/>
    <property type="molecule type" value="Genomic_DNA"/>
</dbReference>
<protein>
    <submittedName>
        <fullName evidence="2">Uncharacterized protein</fullName>
    </submittedName>
</protein>
<proteinExistence type="predicted"/>